<dbReference type="GO" id="GO:0071897">
    <property type="term" value="P:DNA biosynthetic process"/>
    <property type="evidence" value="ECO:0007669"/>
    <property type="project" value="UniProtKB-ARBA"/>
</dbReference>
<dbReference type="Proteomes" id="UP000814243">
    <property type="component" value="Unassembled WGS sequence"/>
</dbReference>
<sequence length="459" mass="52485">MLSSCSKYIQCNHLCSSSQQYQSDSITNIDKKLTKFWEIEELPQRTNLSSSERLCEEHFISNTTRLESGRFCVRLPLLDSPNTLGDSYDFAKKRFLNLEKRFRKNTELKTQYTDFINEYAELVACHKDDQNLQLILWREDESQPINTYKLNTVTYGTASASYLSTRCLWQVGEECGDELIKSIIQNDFYVDDLITGSNDEDELRHIKDAVSRALNLACFPLRKYKSNLTSILRDFSDVQKDKLITSESSNTLGLGWSPSSDQLHFPIKPLTVYEKLTKRIIMSNSLKIFDPLGLLSPCIIIPKMMLQKLWLLRLGWDEPVSQDIQESWDEFVNKLPHLGNLQIPRHVLCENAKVIEIHSFSDASQSAYGACIYIKSVNENNDISVKLLCSKSKVTPLKPMTIPCLELCAALLAARLTKAVCDAIKYKPSRVVHWCDSSVVLAWIHSEPRSLKTFVASNR</sequence>
<evidence type="ECO:0000313" key="2">
    <source>
        <dbReference type="Proteomes" id="UP000814243"/>
    </source>
</evidence>
<dbReference type="PANTHER" id="PTHR47331">
    <property type="entry name" value="PHD-TYPE DOMAIN-CONTAINING PROTEIN"/>
    <property type="match status" value="1"/>
</dbReference>
<proteinExistence type="predicted"/>
<dbReference type="InterPro" id="IPR043502">
    <property type="entry name" value="DNA/RNA_pol_sf"/>
</dbReference>
<comment type="caution">
    <text evidence="1">The sequence shown here is derived from an EMBL/GenBank/DDBJ whole genome shotgun (WGS) entry which is preliminary data.</text>
</comment>
<dbReference type="AlphaFoldDB" id="A0A922MUZ2"/>
<gene>
    <name evidence="1" type="ORF">HF086_004221</name>
</gene>
<dbReference type="EMBL" id="JACEFF010000104">
    <property type="protein sequence ID" value="KAH9643960.1"/>
    <property type="molecule type" value="Genomic_DNA"/>
</dbReference>
<dbReference type="InterPro" id="IPR008042">
    <property type="entry name" value="Retrotrans_Pao"/>
</dbReference>
<evidence type="ECO:0000313" key="1">
    <source>
        <dbReference type="EMBL" id="KAH9643960.1"/>
    </source>
</evidence>
<accession>A0A922MUZ2</accession>
<dbReference type="SUPFAM" id="SSF56672">
    <property type="entry name" value="DNA/RNA polymerases"/>
    <property type="match status" value="1"/>
</dbReference>
<protein>
    <submittedName>
        <fullName evidence="1">Uncharacterized protein</fullName>
    </submittedName>
</protein>
<name>A0A922MUZ2_SPOEX</name>
<dbReference type="Pfam" id="PF05380">
    <property type="entry name" value="Peptidase_A17"/>
    <property type="match status" value="1"/>
</dbReference>
<reference evidence="1" key="1">
    <citation type="journal article" date="2021" name="G3 (Bethesda)">
        <title>Genome and transcriptome analysis of the beet armyworm Spodoptera exigua reveals targets for pest control. .</title>
        <authorList>
            <person name="Simon S."/>
            <person name="Breeschoten T."/>
            <person name="Jansen H.J."/>
            <person name="Dirks R.P."/>
            <person name="Schranz M.E."/>
            <person name="Ros V.I.D."/>
        </authorList>
    </citation>
    <scope>NUCLEOTIDE SEQUENCE</scope>
    <source>
        <strain evidence="1">TB_SE_WUR_2020</strain>
    </source>
</reference>
<organism evidence="1 2">
    <name type="scientific">Spodoptera exigua</name>
    <name type="common">Beet armyworm</name>
    <name type="synonym">Noctua fulgens</name>
    <dbReference type="NCBI Taxonomy" id="7107"/>
    <lineage>
        <taxon>Eukaryota</taxon>
        <taxon>Metazoa</taxon>
        <taxon>Ecdysozoa</taxon>
        <taxon>Arthropoda</taxon>
        <taxon>Hexapoda</taxon>
        <taxon>Insecta</taxon>
        <taxon>Pterygota</taxon>
        <taxon>Neoptera</taxon>
        <taxon>Endopterygota</taxon>
        <taxon>Lepidoptera</taxon>
        <taxon>Glossata</taxon>
        <taxon>Ditrysia</taxon>
        <taxon>Noctuoidea</taxon>
        <taxon>Noctuidae</taxon>
        <taxon>Amphipyrinae</taxon>
        <taxon>Spodoptera</taxon>
    </lineage>
</organism>